<dbReference type="InParanoid" id="A0A212FCI0"/>
<dbReference type="Proteomes" id="UP000007151">
    <property type="component" value="Unassembled WGS sequence"/>
</dbReference>
<evidence type="ECO:0000256" key="9">
    <source>
        <dbReference type="SAM" id="Coils"/>
    </source>
</evidence>
<dbReference type="PROSITE" id="PS51450">
    <property type="entry name" value="LRR"/>
    <property type="match status" value="4"/>
</dbReference>
<dbReference type="GO" id="GO:0005929">
    <property type="term" value="C:cilium"/>
    <property type="evidence" value="ECO:0007669"/>
    <property type="project" value="UniProtKB-SubCell"/>
</dbReference>
<feature type="compositionally biased region" description="Basic and acidic residues" evidence="10">
    <location>
        <begin position="1229"/>
        <end position="1245"/>
    </location>
</feature>
<feature type="compositionally biased region" description="Basic and acidic residues" evidence="10">
    <location>
        <begin position="1036"/>
        <end position="1064"/>
    </location>
</feature>
<comment type="function">
    <text evidence="1">Cilium-specific protein required for cilia structures.</text>
</comment>
<feature type="compositionally biased region" description="Basic and acidic residues" evidence="10">
    <location>
        <begin position="957"/>
        <end position="971"/>
    </location>
</feature>
<evidence type="ECO:0000256" key="7">
    <source>
        <dbReference type="ARBA" id="ARBA00023273"/>
    </source>
</evidence>
<evidence type="ECO:0000313" key="12">
    <source>
        <dbReference type="Proteomes" id="UP000007151"/>
    </source>
</evidence>
<evidence type="ECO:0000256" key="2">
    <source>
        <dbReference type="ARBA" id="ARBA00004138"/>
    </source>
</evidence>
<feature type="region of interest" description="Disordered" evidence="10">
    <location>
        <begin position="1209"/>
        <end position="1268"/>
    </location>
</feature>
<feature type="compositionally biased region" description="Basic and acidic residues" evidence="10">
    <location>
        <begin position="984"/>
        <end position="1008"/>
    </location>
</feature>
<accession>A0A212FCI0</accession>
<dbReference type="InterPro" id="IPR050576">
    <property type="entry name" value="Cilia_flagella_integrity"/>
</dbReference>
<dbReference type="PANTHER" id="PTHR45973">
    <property type="entry name" value="PROTEIN PHOSPHATASE 1 REGULATORY SUBUNIT SDS22-RELATED"/>
    <property type="match status" value="1"/>
</dbReference>
<feature type="compositionally biased region" description="Acidic residues" evidence="10">
    <location>
        <begin position="1020"/>
        <end position="1035"/>
    </location>
</feature>
<dbReference type="STRING" id="278856.A0A212FCI0"/>
<dbReference type="SMART" id="SM00365">
    <property type="entry name" value="LRR_SD22"/>
    <property type="match status" value="4"/>
</dbReference>
<proteinExistence type="inferred from homology"/>
<evidence type="ECO:0000256" key="5">
    <source>
        <dbReference type="ARBA" id="ARBA00022737"/>
    </source>
</evidence>
<comment type="caution">
    <text evidence="11">The sequence shown here is derived from an EMBL/GenBank/DDBJ whole genome shotgun (WGS) entry which is preliminary data.</text>
</comment>
<protein>
    <recommendedName>
        <fullName evidence="8">Dynein axonemal assembly factor 1 homolog</fullName>
    </recommendedName>
</protein>
<name>A0A212FCI0_DANPL</name>
<comment type="similarity">
    <text evidence="3">Belongs to the DNAAF1 family.</text>
</comment>
<feature type="coiled-coil region" evidence="9">
    <location>
        <begin position="430"/>
        <end position="467"/>
    </location>
</feature>
<dbReference type="FunFam" id="3.80.10.10:FF:000166">
    <property type="entry name" value="Dynein assembly factor 1, axonemal"/>
    <property type="match status" value="1"/>
</dbReference>
<comment type="subcellular location">
    <subcellularLocation>
        <location evidence="2">Cell projection</location>
        <location evidence="2">Cilium</location>
    </subcellularLocation>
</comment>
<evidence type="ECO:0000256" key="3">
    <source>
        <dbReference type="ARBA" id="ARBA00006453"/>
    </source>
</evidence>
<feature type="region of interest" description="Disordered" evidence="10">
    <location>
        <begin position="1465"/>
        <end position="1531"/>
    </location>
</feature>
<reference evidence="11 12" key="1">
    <citation type="journal article" date="2011" name="Cell">
        <title>The monarch butterfly genome yields insights into long-distance migration.</title>
        <authorList>
            <person name="Zhan S."/>
            <person name="Merlin C."/>
            <person name="Boore J.L."/>
            <person name="Reppert S.M."/>
        </authorList>
    </citation>
    <scope>NUCLEOTIDE SEQUENCE [LARGE SCALE GENOMIC DNA]</scope>
    <source>
        <strain evidence="11">F-2</strain>
    </source>
</reference>
<evidence type="ECO:0000256" key="4">
    <source>
        <dbReference type="ARBA" id="ARBA00022614"/>
    </source>
</evidence>
<dbReference type="InterPro" id="IPR001611">
    <property type="entry name" value="Leu-rich_rpt"/>
</dbReference>
<dbReference type="EMBL" id="AGBW02009182">
    <property type="protein sequence ID" value="OWR51455.1"/>
    <property type="molecule type" value="Genomic_DNA"/>
</dbReference>
<keyword evidence="7" id="KW-0966">Cell projection</keyword>
<gene>
    <name evidence="11" type="ORF">KGM_200553</name>
</gene>
<keyword evidence="4" id="KW-0433">Leucine-rich repeat</keyword>
<feature type="compositionally biased region" description="Polar residues" evidence="10">
    <location>
        <begin position="1246"/>
        <end position="1256"/>
    </location>
</feature>
<evidence type="ECO:0000256" key="6">
    <source>
        <dbReference type="ARBA" id="ARBA00023069"/>
    </source>
</evidence>
<keyword evidence="9" id="KW-0175">Coiled coil</keyword>
<keyword evidence="5" id="KW-0677">Repeat</keyword>
<organism evidence="11 12">
    <name type="scientific">Danaus plexippus plexippus</name>
    <dbReference type="NCBI Taxonomy" id="278856"/>
    <lineage>
        <taxon>Eukaryota</taxon>
        <taxon>Metazoa</taxon>
        <taxon>Ecdysozoa</taxon>
        <taxon>Arthropoda</taxon>
        <taxon>Hexapoda</taxon>
        <taxon>Insecta</taxon>
        <taxon>Pterygota</taxon>
        <taxon>Neoptera</taxon>
        <taxon>Endopterygota</taxon>
        <taxon>Lepidoptera</taxon>
        <taxon>Glossata</taxon>
        <taxon>Ditrysia</taxon>
        <taxon>Papilionoidea</taxon>
        <taxon>Nymphalidae</taxon>
        <taxon>Danainae</taxon>
        <taxon>Danaini</taxon>
        <taxon>Danaina</taxon>
        <taxon>Danaus</taxon>
        <taxon>Danaus</taxon>
    </lineage>
</organism>
<feature type="region of interest" description="Disordered" evidence="10">
    <location>
        <begin position="957"/>
        <end position="1073"/>
    </location>
</feature>
<keyword evidence="6" id="KW-0969">Cilium</keyword>
<evidence type="ECO:0000313" key="11">
    <source>
        <dbReference type="EMBL" id="OWR51455.1"/>
    </source>
</evidence>
<dbReference type="SUPFAM" id="SSF52075">
    <property type="entry name" value="Outer arm dynein light chain 1"/>
    <property type="match status" value="1"/>
</dbReference>
<dbReference type="InterPro" id="IPR032675">
    <property type="entry name" value="LRR_dom_sf"/>
</dbReference>
<evidence type="ECO:0000256" key="10">
    <source>
        <dbReference type="SAM" id="MobiDB-lite"/>
    </source>
</evidence>
<dbReference type="PANTHER" id="PTHR45973:SF9">
    <property type="entry name" value="LEUCINE-RICH REPEAT-CONTAINING PROTEIN 46"/>
    <property type="match status" value="1"/>
</dbReference>
<dbReference type="eggNOG" id="ENOG502QQFE">
    <property type="taxonomic scope" value="Eukaryota"/>
</dbReference>
<evidence type="ECO:0000256" key="1">
    <source>
        <dbReference type="ARBA" id="ARBA00003843"/>
    </source>
</evidence>
<feature type="region of interest" description="Disordered" evidence="10">
    <location>
        <begin position="1280"/>
        <end position="1299"/>
    </location>
</feature>
<sequence>MATPTVQVDDEYRKVKRAELEEFFKDLDIKKKELDKIIENEFEVLNETVQNQDRPYIAASAPGTVRTEYEVMAGQPFTEIGDHYKPLSDEEIKNVTENNPILAEKAKQIQIVINSDRNNRDMMIPLNQINISNYDEIKAELKSAAGDPDQINRIKFKHMKALFNSAENYKNDMTNQKQIDKEKDEENMIDDSSSDEKEFEAIDKCVTECTNKSYETRFQETKQMLLRVADKYDDPNISESEKSKPNEVESYPILKKSSSCLIKAPKQCSILQKVKETYAINKAMNIPLQDNPVKLNLSRKPEENVKKQFDIKHSAMLEKLTDTKEALLKIDNILSDSIPDEDKDDNMKDSVNIIEIENANHIVENNEVPSKDSQEKFDEKMEVTLQNALENIFEIGKNENKENNELEFKEMKSLARNIVEGAENLSTLIREDITNKLNTMNELLNDVNEALENSRKSNIAYQKLKEEGEVRKRVKEIEGSREGHNSDLSSVSVVDIDNINQAISKINTEIECQESRVSTSRTNYEARSKECQDFIKEVDVILEKSHKILHPCDSKLHEDNNITGDSVKSNVGDRKELWDVDLKINKTKIDNIQKQNMERNKRIDNLLYDIKDKMKDNKEVLRLANNLLRREEGKKKLQEKKASETPHIEHDDRAMGDHVGVEENKDDNTKIPSSDIQITVQKEEDIKMEQTEKEKQREFQLKLEKEIEDKGPRMTKQFIKNHCKQHKLYSTPYLNDILYLHFKGFSKIENLEEYTGLKCIFLENNGIQRIEGLDTLSELKCLYLHYNVVRKIENLQGCPKLDTLNLDHNYVKKIENLDVVPDLHTLSLGHNMLATVEDLESLRLCNNLSVLDLSYNRLEDPLIVDVLADMALLKVLVLTGNPVVRNIPAYRKTLTLRLKELLNLDNRPVFPRDRACAEAWQRGGVQEEIAERRRWIAKDQEKVMQSVRYLIKMRDENKQKREAREREERESLGLPPVVLEDGTIDPKEANADEFVDDTKVNETEKKDQSGVVSDMLSGSEAEDSTSDESDSDSDSSENKTEMGKIEWSQVDRGKHLIQELKEEQTPEEQWSGFGLTSTADMKTSSELQAISNLLFNEPSHVEPKRVSQTLQESREILKEAFNTGEVTEEEMKTDARRKPLIEILEEYNKRPKKTEEECVPEVIHLSGITEEGDLIVDHDKKLAYERQNIVSPPTTGVFKKEGSIRKIKKMKKVTIKQVIDEEPEDNENKEENDKKDVENKEKQNETDVTTTSTQNISERRRSIIPSEGHGTAFLNYMKHMNKDPDSKESDDEDLKPSAEDEEIFKELEKEQAEREARIAAGQPAVDPMKLYDAATMEAYYKQLEAPPAHARVTRSHVTEYRHDNVFDRIALSQLTGGERPATMEAYYKQLEAPPAHARVTRSHVTEYRHDNVFDRIALSQLTGGERPDENKAKLTHVPGAVLFSYVNKQTPVEVNFEIGEEVLDSEASTAGTESIHIDSDSDSDVPDTPDYKDMKLRRPTSAGVRREENKNTNNNVPHTNEHDPANKSVLTNDMMTNDSKERCEAKRCIIDKINSYEDKRFPSQGVTADVAENARIEDSVATELLNKTLEMEEQELYRHIDAVNNHAGRVDNRTNSIIEEISDQLHQEYTVEVGRFHDTISCQHLAEVSEILETHVEEVEQRRRESAIYEDEETPPQELDTTLVGDVSNDTLVATGVGSDSMVDGDEELGHAGASNVSAEDDVFEDCIEELPDHYTLEMKLALTD</sequence>
<keyword evidence="12" id="KW-1185">Reference proteome</keyword>
<dbReference type="KEGG" id="dpl:KGM_200553"/>
<dbReference type="Gene3D" id="3.80.10.10">
    <property type="entry name" value="Ribonuclease Inhibitor"/>
    <property type="match status" value="2"/>
</dbReference>
<evidence type="ECO:0000256" key="8">
    <source>
        <dbReference type="ARBA" id="ARBA00024433"/>
    </source>
</evidence>